<dbReference type="Proteomes" id="UP000255389">
    <property type="component" value="Unassembled WGS sequence"/>
</dbReference>
<dbReference type="InterPro" id="IPR039422">
    <property type="entry name" value="MarR/SlyA-like"/>
</dbReference>
<dbReference type="Gene3D" id="1.10.10.10">
    <property type="entry name" value="Winged helix-like DNA-binding domain superfamily/Winged helix DNA-binding domain"/>
    <property type="match status" value="1"/>
</dbReference>
<dbReference type="AlphaFoldDB" id="A0A378U5F1"/>
<dbReference type="InterPro" id="IPR036388">
    <property type="entry name" value="WH-like_DNA-bd_sf"/>
</dbReference>
<dbReference type="PROSITE" id="PS50995">
    <property type="entry name" value="HTH_MARR_2"/>
    <property type="match status" value="1"/>
</dbReference>
<accession>A0A378U5F1</accession>
<dbReference type="GO" id="GO:0003700">
    <property type="term" value="F:DNA-binding transcription factor activity"/>
    <property type="evidence" value="ECO:0007669"/>
    <property type="project" value="InterPro"/>
</dbReference>
<dbReference type="SMART" id="SM00347">
    <property type="entry name" value="HTH_MARR"/>
    <property type="match status" value="1"/>
</dbReference>
<gene>
    <name evidence="2" type="primary">marR_1</name>
    <name evidence="2" type="ORF">NCTC1542_00222</name>
</gene>
<evidence type="ECO:0000313" key="3">
    <source>
        <dbReference type="Proteomes" id="UP000255389"/>
    </source>
</evidence>
<dbReference type="PRINTS" id="PR00598">
    <property type="entry name" value="HTHMARR"/>
</dbReference>
<dbReference type="InterPro" id="IPR036390">
    <property type="entry name" value="WH_DNA-bd_sf"/>
</dbReference>
<dbReference type="Pfam" id="PF12802">
    <property type="entry name" value="MarR_2"/>
    <property type="match status" value="1"/>
</dbReference>
<name>A0A378U5F1_MYCFO</name>
<dbReference type="SUPFAM" id="SSF46785">
    <property type="entry name" value="Winged helix' DNA-binding domain"/>
    <property type="match status" value="1"/>
</dbReference>
<reference evidence="2 3" key="1">
    <citation type="submission" date="2018-06" db="EMBL/GenBank/DDBJ databases">
        <authorList>
            <consortium name="Pathogen Informatics"/>
            <person name="Doyle S."/>
        </authorList>
    </citation>
    <scope>NUCLEOTIDE SEQUENCE [LARGE SCALE GENOMIC DNA]</scope>
    <source>
        <strain evidence="2 3">NCTC1542</strain>
    </source>
</reference>
<proteinExistence type="predicted"/>
<evidence type="ECO:0000313" key="2">
    <source>
        <dbReference type="EMBL" id="STZ72684.1"/>
    </source>
</evidence>
<sequence>MEIAAADPVDDLGRSQNDGAVERTEVGFNSRHELTISISTSSGNAYADPVSKRPDLAAMLAPLMRELIAAEQPVLDAHGLTMWGYVVLLALDRSSVRTQAALAEAIGADKTRIIRTLDDLQRQGFIEREADPDDRRVRLLAITEAGRAVKDSAQREIQQGEERWLGELSADERAVFLRVLQRLTPE</sequence>
<dbReference type="PANTHER" id="PTHR33164">
    <property type="entry name" value="TRANSCRIPTIONAL REGULATOR, MARR FAMILY"/>
    <property type="match status" value="1"/>
</dbReference>
<dbReference type="EMBL" id="UGQY01000001">
    <property type="protein sequence ID" value="STZ72684.1"/>
    <property type="molecule type" value="Genomic_DNA"/>
</dbReference>
<evidence type="ECO:0000259" key="1">
    <source>
        <dbReference type="PROSITE" id="PS50995"/>
    </source>
</evidence>
<dbReference type="InterPro" id="IPR000835">
    <property type="entry name" value="HTH_MarR-typ"/>
</dbReference>
<dbReference type="GO" id="GO:0006950">
    <property type="term" value="P:response to stress"/>
    <property type="evidence" value="ECO:0007669"/>
    <property type="project" value="TreeGrafter"/>
</dbReference>
<protein>
    <submittedName>
        <fullName evidence="2">Transcriptional regulator</fullName>
    </submittedName>
</protein>
<organism evidence="2 3">
    <name type="scientific">Mycolicibacterium fortuitum</name>
    <name type="common">Mycobacterium fortuitum</name>
    <dbReference type="NCBI Taxonomy" id="1766"/>
    <lineage>
        <taxon>Bacteria</taxon>
        <taxon>Bacillati</taxon>
        <taxon>Actinomycetota</taxon>
        <taxon>Actinomycetes</taxon>
        <taxon>Mycobacteriales</taxon>
        <taxon>Mycobacteriaceae</taxon>
        <taxon>Mycolicibacterium</taxon>
    </lineage>
</organism>
<dbReference type="PANTHER" id="PTHR33164:SF43">
    <property type="entry name" value="HTH-TYPE TRANSCRIPTIONAL REPRESSOR YETL"/>
    <property type="match status" value="1"/>
</dbReference>
<feature type="domain" description="HTH marR-type" evidence="1">
    <location>
        <begin position="53"/>
        <end position="185"/>
    </location>
</feature>